<keyword evidence="1" id="KW-0808">Transferase</keyword>
<dbReference type="SUPFAM" id="SSF52540">
    <property type="entry name" value="P-loop containing nucleoside triphosphate hydrolases"/>
    <property type="match status" value="1"/>
</dbReference>
<organism evidence="1">
    <name type="scientific">Myoviridae sp. ctIty1</name>
    <dbReference type="NCBI Taxonomy" id="2827673"/>
    <lineage>
        <taxon>Viruses</taxon>
        <taxon>Duplodnaviria</taxon>
        <taxon>Heunggongvirae</taxon>
        <taxon>Uroviricota</taxon>
        <taxon>Caudoviricetes</taxon>
    </lineage>
</organism>
<dbReference type="GO" id="GO:0016740">
    <property type="term" value="F:transferase activity"/>
    <property type="evidence" value="ECO:0007669"/>
    <property type="project" value="UniProtKB-KW"/>
</dbReference>
<dbReference type="EMBL" id="BK032823">
    <property type="protein sequence ID" value="DAF62206.1"/>
    <property type="molecule type" value="Genomic_DNA"/>
</dbReference>
<accession>A0A8S5TG14</accession>
<proteinExistence type="predicted"/>
<name>A0A8S5TG14_9CAUD</name>
<dbReference type="Gene3D" id="3.40.50.300">
    <property type="entry name" value="P-loop containing nucleotide triphosphate hydrolases"/>
    <property type="match status" value="1"/>
</dbReference>
<sequence>MSLFKSEIDHALFFDDDDLYINFDRFKPGRKYNICFIVGYAASGKTTLSFELSKKYKAELLNLDAILYPPDTDWLIDYCKKNYKTFYEFIKSNPKYIKFIDKYLKVFAEGEKPLTPEKKKLIIERRQWRIKIVEFCMTKSHKMVLEGVDLYPAFTVHPELCEYPIIIKGTSKLKAMYRYIKRDIESNKTPDNILDLIEWFGQQSTNLNNFRIDMRVFMK</sequence>
<evidence type="ECO:0000313" key="1">
    <source>
        <dbReference type="EMBL" id="DAF62206.1"/>
    </source>
</evidence>
<dbReference type="InterPro" id="IPR027417">
    <property type="entry name" value="P-loop_NTPase"/>
</dbReference>
<reference evidence="1" key="1">
    <citation type="journal article" date="2021" name="Proc. Natl. Acad. Sci. U.S.A.">
        <title>A Catalog of Tens of Thousands of Viruses from Human Metagenomes Reveals Hidden Associations with Chronic Diseases.</title>
        <authorList>
            <person name="Tisza M.J."/>
            <person name="Buck C.B."/>
        </authorList>
    </citation>
    <scope>NUCLEOTIDE SEQUENCE</scope>
    <source>
        <strain evidence="1">CtIty1</strain>
    </source>
</reference>
<protein>
    <submittedName>
        <fullName evidence="1">tRNA delta(2)-isopentenylpyrophosphate transferase</fullName>
    </submittedName>
</protein>